<dbReference type="GeneID" id="54469918"/>
<dbReference type="EMBL" id="MU003707">
    <property type="protein sequence ID" value="KAF2806184.1"/>
    <property type="molecule type" value="Genomic_DNA"/>
</dbReference>
<dbReference type="Proteomes" id="UP000504636">
    <property type="component" value="Unplaced"/>
</dbReference>
<proteinExistence type="predicted"/>
<dbReference type="OrthoDB" id="10644730at2759"/>
<evidence type="ECO:0000313" key="1">
    <source>
        <dbReference type="EMBL" id="KAF2806184.1"/>
    </source>
</evidence>
<reference evidence="3" key="2">
    <citation type="submission" date="2020-04" db="EMBL/GenBank/DDBJ databases">
        <authorList>
            <consortium name="NCBI Genome Project"/>
        </authorList>
    </citation>
    <scope>NUCLEOTIDE SEQUENCE</scope>
    <source>
        <strain evidence="3">CBS 304.34</strain>
    </source>
</reference>
<protein>
    <submittedName>
        <fullName evidence="1 3">Uncharacterized protein</fullName>
    </submittedName>
</protein>
<dbReference type="AlphaFoldDB" id="A0A6A6YDW1"/>
<reference evidence="1 3" key="1">
    <citation type="journal article" date="2020" name="Stud. Mycol.">
        <title>101 Dothideomycetes genomes: a test case for predicting lifestyles and emergence of pathogens.</title>
        <authorList>
            <person name="Haridas S."/>
            <person name="Albert R."/>
            <person name="Binder M."/>
            <person name="Bloem J."/>
            <person name="Labutti K."/>
            <person name="Salamov A."/>
            <person name="Andreopoulos B."/>
            <person name="Baker S."/>
            <person name="Barry K."/>
            <person name="Bills G."/>
            <person name="Bluhm B."/>
            <person name="Cannon C."/>
            <person name="Castanera R."/>
            <person name="Culley D."/>
            <person name="Daum C."/>
            <person name="Ezra D."/>
            <person name="Gonzalez J."/>
            <person name="Henrissat B."/>
            <person name="Kuo A."/>
            <person name="Liang C."/>
            <person name="Lipzen A."/>
            <person name="Lutzoni F."/>
            <person name="Magnuson J."/>
            <person name="Mondo S."/>
            <person name="Nolan M."/>
            <person name="Ohm R."/>
            <person name="Pangilinan J."/>
            <person name="Park H.-J."/>
            <person name="Ramirez L."/>
            <person name="Alfaro M."/>
            <person name="Sun H."/>
            <person name="Tritt A."/>
            <person name="Yoshinaga Y."/>
            <person name="Zwiers L.-H."/>
            <person name="Turgeon B."/>
            <person name="Goodwin S."/>
            <person name="Spatafora J."/>
            <person name="Crous P."/>
            <person name="Grigoriev I."/>
        </authorList>
    </citation>
    <scope>NUCLEOTIDE SEQUENCE</scope>
    <source>
        <strain evidence="1 3">CBS 304.34</strain>
    </source>
</reference>
<name>A0A6A6YDW1_9PEZI</name>
<organism evidence="1">
    <name type="scientific">Mytilinidion resinicola</name>
    <dbReference type="NCBI Taxonomy" id="574789"/>
    <lineage>
        <taxon>Eukaryota</taxon>
        <taxon>Fungi</taxon>
        <taxon>Dikarya</taxon>
        <taxon>Ascomycota</taxon>
        <taxon>Pezizomycotina</taxon>
        <taxon>Dothideomycetes</taxon>
        <taxon>Pleosporomycetidae</taxon>
        <taxon>Mytilinidiales</taxon>
        <taxon>Mytilinidiaceae</taxon>
        <taxon>Mytilinidion</taxon>
    </lineage>
</organism>
<keyword evidence="2" id="KW-1185">Reference proteome</keyword>
<evidence type="ECO:0000313" key="3">
    <source>
        <dbReference type="RefSeq" id="XP_033573148.1"/>
    </source>
</evidence>
<reference evidence="3" key="3">
    <citation type="submission" date="2025-04" db="UniProtKB">
        <authorList>
            <consortium name="RefSeq"/>
        </authorList>
    </citation>
    <scope>IDENTIFICATION</scope>
    <source>
        <strain evidence="3">CBS 304.34</strain>
    </source>
</reference>
<sequence length="225" mass="24538">MLVICPSMDEISRSMAAGSGMPWKQYSSAALYQGLTSSPGAPGVLGHRAGRAYQTSSACRCRDPGSPRTMDCKRTWFRMIFMQRQTGTLPGISGGRRGDASWCAAARRVHDAAADKNMKFYIAGRPDYHDMAPVSTVRAFPNTFSRHLCRSRCFEEAVLVLLALYPENRASRSGIPGRADSRASWKGCRTPAARDEKRSVGSGMFLEQASPTVLVLGVSFCSRGE</sequence>
<accession>A0A6A6YDW1</accession>
<gene>
    <name evidence="1 3" type="ORF">BDZ99DRAFT_91672</name>
</gene>
<dbReference type="RefSeq" id="XP_033573148.1">
    <property type="nucleotide sequence ID" value="XM_033729025.1"/>
</dbReference>
<evidence type="ECO:0000313" key="2">
    <source>
        <dbReference type="Proteomes" id="UP000504636"/>
    </source>
</evidence>